<dbReference type="InterPro" id="IPR050222">
    <property type="entry name" value="MATE_MdtK"/>
</dbReference>
<dbReference type="InterPro" id="IPR002528">
    <property type="entry name" value="MATE_fam"/>
</dbReference>
<feature type="transmembrane region" description="Helical" evidence="2">
    <location>
        <begin position="271"/>
        <end position="296"/>
    </location>
</feature>
<feature type="transmembrane region" description="Helical" evidence="2">
    <location>
        <begin position="418"/>
        <end position="441"/>
    </location>
</feature>
<dbReference type="GO" id="GO:0042910">
    <property type="term" value="F:xenobiotic transmembrane transporter activity"/>
    <property type="evidence" value="ECO:0007669"/>
    <property type="project" value="InterPro"/>
</dbReference>
<evidence type="ECO:0000256" key="2">
    <source>
        <dbReference type="SAM" id="Phobius"/>
    </source>
</evidence>
<dbReference type="RefSeq" id="WP_349281328.1">
    <property type="nucleotide sequence ID" value="NZ_CBCSCU010000002.1"/>
</dbReference>
<reference evidence="3" key="1">
    <citation type="submission" date="2024-05" db="EMBL/GenBank/DDBJ databases">
        <authorList>
            <person name="Bunk B."/>
            <person name="Swiderski J."/>
            <person name="Sproer C."/>
            <person name="Thiel V."/>
        </authorList>
    </citation>
    <scope>NUCLEOTIDE SEQUENCE</scope>
    <source>
        <strain evidence="3">DSM 17735</strain>
    </source>
</reference>
<dbReference type="NCBIfam" id="TIGR00797">
    <property type="entry name" value="matE"/>
    <property type="match status" value="1"/>
</dbReference>
<feature type="transmembrane region" description="Helical" evidence="2">
    <location>
        <begin position="241"/>
        <end position="259"/>
    </location>
</feature>
<feature type="transmembrane region" description="Helical" evidence="2">
    <location>
        <begin position="316"/>
        <end position="339"/>
    </location>
</feature>
<feature type="transmembrane region" description="Helical" evidence="2">
    <location>
        <begin position="38"/>
        <end position="67"/>
    </location>
</feature>
<feature type="transmembrane region" description="Helical" evidence="2">
    <location>
        <begin position="345"/>
        <end position="362"/>
    </location>
</feature>
<dbReference type="GO" id="GO:0005886">
    <property type="term" value="C:plasma membrane"/>
    <property type="evidence" value="ECO:0007669"/>
    <property type="project" value="TreeGrafter"/>
</dbReference>
<feature type="transmembrane region" description="Helical" evidence="2">
    <location>
        <begin position="88"/>
        <end position="112"/>
    </location>
</feature>
<dbReference type="GO" id="GO:0015297">
    <property type="term" value="F:antiporter activity"/>
    <property type="evidence" value="ECO:0007669"/>
    <property type="project" value="InterPro"/>
</dbReference>
<evidence type="ECO:0000313" key="3">
    <source>
        <dbReference type="EMBL" id="XBP71996.1"/>
    </source>
</evidence>
<protein>
    <submittedName>
        <fullName evidence="3">MATE family efflux transporter</fullName>
    </submittedName>
</protein>
<proteinExistence type="predicted"/>
<gene>
    <name evidence="3" type="ORF">ABLV49_09435</name>
</gene>
<sequence>MSEIRLVSRHAATILVGQLAVMAFGVADTVIAGRYSDAALAALSVGSALYISVYVGLIGIVQALLPIWAEMLGARQHEAVGRSLRQSLYLCGFISIAGMAALLFPGVLLRWAQVPALMQDEVQRYLAVLAFAFAPSLLFRLYATFNQSLGKPRLVTWLQIAALGLKIPLSIWLVAGGGGIDAMGAVGCAWATLAVNYLLLLLAVVMLRTQGIYQPYAIWRQMERPDWPQLRSFARLGIPGGLAYLVEVTSFTLMALFIARLGTIASASHQIAASVAAVLYMMPLSMAVACSARVSFWLGAGRPDHAKRVVFMGLKLTMLIALALAAIVSIACQLLAGWYSASPEVVALASTLLVWVAFYHVADAMQALCAFLLRCYRITMAPLALYGMLLWGLGLFGGYQLAYVGLAGHAATQAASSFWAASTLAIALVAACLLGLLLYAVRRSSPPAPADSTQAA</sequence>
<keyword evidence="1" id="KW-0813">Transport</keyword>
<dbReference type="PANTHER" id="PTHR43298:SF2">
    <property type="entry name" value="FMN_FAD EXPORTER YEEO-RELATED"/>
    <property type="match status" value="1"/>
</dbReference>
<dbReference type="EMBL" id="CP157675">
    <property type="protein sequence ID" value="XBP71996.1"/>
    <property type="molecule type" value="Genomic_DNA"/>
</dbReference>
<name>A0AAU7LWH3_9BURK</name>
<keyword evidence="2" id="KW-1133">Transmembrane helix</keyword>
<dbReference type="AlphaFoldDB" id="A0AAU7LWH3"/>
<organism evidence="3">
    <name type="scientific">Polaromonas hydrogenivorans</name>
    <dbReference type="NCBI Taxonomy" id="335476"/>
    <lineage>
        <taxon>Bacteria</taxon>
        <taxon>Pseudomonadati</taxon>
        <taxon>Pseudomonadota</taxon>
        <taxon>Betaproteobacteria</taxon>
        <taxon>Burkholderiales</taxon>
        <taxon>Comamonadaceae</taxon>
        <taxon>Polaromonas</taxon>
    </lineage>
</organism>
<feature type="transmembrane region" description="Helical" evidence="2">
    <location>
        <begin position="154"/>
        <end position="176"/>
    </location>
</feature>
<keyword evidence="2" id="KW-0472">Membrane</keyword>
<accession>A0AAU7LWH3</accession>
<feature type="transmembrane region" description="Helical" evidence="2">
    <location>
        <begin position="124"/>
        <end position="142"/>
    </location>
</feature>
<feature type="transmembrane region" description="Helical" evidence="2">
    <location>
        <begin position="12"/>
        <end position="32"/>
    </location>
</feature>
<evidence type="ECO:0000256" key="1">
    <source>
        <dbReference type="ARBA" id="ARBA00022448"/>
    </source>
</evidence>
<dbReference type="Pfam" id="PF01554">
    <property type="entry name" value="MatE"/>
    <property type="match status" value="2"/>
</dbReference>
<dbReference type="PANTHER" id="PTHR43298">
    <property type="entry name" value="MULTIDRUG RESISTANCE PROTEIN NORM-RELATED"/>
    <property type="match status" value="1"/>
</dbReference>
<feature type="transmembrane region" description="Helical" evidence="2">
    <location>
        <begin position="383"/>
        <end position="406"/>
    </location>
</feature>
<feature type="transmembrane region" description="Helical" evidence="2">
    <location>
        <begin position="182"/>
        <end position="207"/>
    </location>
</feature>
<keyword evidence="2" id="KW-0812">Transmembrane</keyword>